<name>A0A7W5ZS41_9SPHN</name>
<keyword evidence="3" id="KW-1185">Reference proteome</keyword>
<gene>
    <name evidence="2" type="ORF">GGQ88_000236</name>
</gene>
<comment type="caution">
    <text evidence="2">The sequence shown here is derived from an EMBL/GenBank/DDBJ whole genome shotgun (WGS) entry which is preliminary data.</text>
</comment>
<organism evidence="2 3">
    <name type="scientific">Novosphingobium hassiacum</name>
    <dbReference type="NCBI Taxonomy" id="173676"/>
    <lineage>
        <taxon>Bacteria</taxon>
        <taxon>Pseudomonadati</taxon>
        <taxon>Pseudomonadota</taxon>
        <taxon>Alphaproteobacteria</taxon>
        <taxon>Sphingomonadales</taxon>
        <taxon>Sphingomonadaceae</taxon>
        <taxon>Novosphingobium</taxon>
    </lineage>
</organism>
<feature type="transmembrane region" description="Helical" evidence="1">
    <location>
        <begin position="59"/>
        <end position="77"/>
    </location>
</feature>
<protein>
    <submittedName>
        <fullName evidence="2">Uncharacterized protein</fullName>
    </submittedName>
</protein>
<dbReference type="AlphaFoldDB" id="A0A7W5ZS41"/>
<evidence type="ECO:0000256" key="1">
    <source>
        <dbReference type="SAM" id="Phobius"/>
    </source>
</evidence>
<reference evidence="2 3" key="1">
    <citation type="submission" date="2020-08" db="EMBL/GenBank/DDBJ databases">
        <title>Genomic Encyclopedia of Type Strains, Phase IV (KMG-IV): sequencing the most valuable type-strain genomes for metagenomic binning, comparative biology and taxonomic classification.</title>
        <authorList>
            <person name="Goeker M."/>
        </authorList>
    </citation>
    <scope>NUCLEOTIDE SEQUENCE [LARGE SCALE GENOMIC DNA]</scope>
    <source>
        <strain evidence="2 3">DSM 14552</strain>
    </source>
</reference>
<accession>A0A7W5ZS41</accession>
<keyword evidence="1" id="KW-0812">Transmembrane</keyword>
<keyword evidence="1" id="KW-0472">Membrane</keyword>
<dbReference type="EMBL" id="JACICY010000001">
    <property type="protein sequence ID" value="MBB3858996.1"/>
    <property type="molecule type" value="Genomic_DNA"/>
</dbReference>
<sequence length="79" mass="7972">MRLIGVLLVLCVALAVLKAAAMLVALVVLAAIVLSAITRPMETAGCLLSFALLSAIGQYPLAGLIIVGGLAALGLLMRT</sequence>
<keyword evidence="1" id="KW-1133">Transmembrane helix</keyword>
<dbReference type="Proteomes" id="UP000562395">
    <property type="component" value="Unassembled WGS sequence"/>
</dbReference>
<evidence type="ECO:0000313" key="3">
    <source>
        <dbReference type="Proteomes" id="UP000562395"/>
    </source>
</evidence>
<evidence type="ECO:0000313" key="2">
    <source>
        <dbReference type="EMBL" id="MBB3858996.1"/>
    </source>
</evidence>
<proteinExistence type="predicted"/>